<dbReference type="SUPFAM" id="SSF50952">
    <property type="entry name" value="Soluble quinoprotein glucose dehydrogenase"/>
    <property type="match status" value="1"/>
</dbReference>
<dbReference type="Proteomes" id="UP001633002">
    <property type="component" value="Unassembled WGS sequence"/>
</dbReference>
<dbReference type="AlphaFoldDB" id="A0ABD3HKS8"/>
<keyword evidence="1" id="KW-0732">Signal</keyword>
<keyword evidence="4" id="KW-1185">Reference proteome</keyword>
<proteinExistence type="predicted"/>
<evidence type="ECO:0000313" key="3">
    <source>
        <dbReference type="EMBL" id="KAL3691516.1"/>
    </source>
</evidence>
<dbReference type="InterPro" id="IPR011042">
    <property type="entry name" value="6-blade_b-propeller_TolB-like"/>
</dbReference>
<dbReference type="Pfam" id="PF22807">
    <property type="entry name" value="TrAA12"/>
    <property type="match status" value="1"/>
</dbReference>
<feature type="chain" id="PRO_5044806103" description="Pyrroloquinoline quinone-dependent pyranose dehydrogenase beta-propeller domain-containing protein" evidence="1">
    <location>
        <begin position="19"/>
        <end position="474"/>
    </location>
</feature>
<accession>A0ABD3HKS8</accession>
<organism evidence="3 4">
    <name type="scientific">Riccia sorocarpa</name>
    <dbReference type="NCBI Taxonomy" id="122646"/>
    <lineage>
        <taxon>Eukaryota</taxon>
        <taxon>Viridiplantae</taxon>
        <taxon>Streptophyta</taxon>
        <taxon>Embryophyta</taxon>
        <taxon>Marchantiophyta</taxon>
        <taxon>Marchantiopsida</taxon>
        <taxon>Marchantiidae</taxon>
        <taxon>Marchantiales</taxon>
        <taxon>Ricciaceae</taxon>
        <taxon>Riccia</taxon>
    </lineage>
</organism>
<sequence length="474" mass="52313">MARGVLLLLCTLLFVGSARIIAGDLGGFVVSPFRADVWVADIQRPRGLVIDDGGDVLVVSSGVGIIALWEETPNGRVDKTTIVQNWDLNHGIAISDGWLYASTNTTVWRWRYYSGQRREAIGMEMVIRNINNDNFGRPTEGYGTGTLAIDRGILYVSVGSSSNDDLDSYRARLRSFDLGRIPWGGYDFAQGLVFADGLRNEVGLAFDTRGRLWGVENGADELERYDLGGDIHDDNPAEEMNLFDGPTGTFYGYPYCWTEYKLSSRVGHGRGTQWAWPSFINGSINDDWCREVRNNRPPEITMPAHTAPLGITFYNGSNCGNMLTSSSSFTSGNDNGKSQNLFSFDCVYEGDAFVALHGSWNRDTPVGYKVVRIRMNDTGLPTLPANRNVLDIFGRKEPLSRCGDGAAQSCFRPVDLKFTRQGVLLVTSDDTDQIIRVTQDRSYGARTDASRMAVLSCCAFVLAVQPGDQECDNI</sequence>
<evidence type="ECO:0000256" key="1">
    <source>
        <dbReference type="SAM" id="SignalP"/>
    </source>
</evidence>
<evidence type="ECO:0000313" key="4">
    <source>
        <dbReference type="Proteomes" id="UP001633002"/>
    </source>
</evidence>
<dbReference type="Gene3D" id="2.120.10.30">
    <property type="entry name" value="TolB, C-terminal domain"/>
    <property type="match status" value="1"/>
</dbReference>
<dbReference type="EMBL" id="JBJQOH010000003">
    <property type="protein sequence ID" value="KAL3691516.1"/>
    <property type="molecule type" value="Genomic_DNA"/>
</dbReference>
<feature type="domain" description="Pyrroloquinoline quinone-dependent pyranose dehydrogenase beta-propeller" evidence="2">
    <location>
        <begin position="32"/>
        <end position="438"/>
    </location>
</feature>
<evidence type="ECO:0000259" key="2">
    <source>
        <dbReference type="Pfam" id="PF22807"/>
    </source>
</evidence>
<feature type="signal peptide" evidence="1">
    <location>
        <begin position="1"/>
        <end position="18"/>
    </location>
</feature>
<dbReference type="InterPro" id="IPR011041">
    <property type="entry name" value="Quinoprot_gluc/sorb_DH_b-prop"/>
</dbReference>
<comment type="caution">
    <text evidence="3">The sequence shown here is derived from an EMBL/GenBank/DDBJ whole genome shotgun (WGS) entry which is preliminary data.</text>
</comment>
<protein>
    <recommendedName>
        <fullName evidence="2">Pyrroloquinoline quinone-dependent pyranose dehydrogenase beta-propeller domain-containing protein</fullName>
    </recommendedName>
</protein>
<reference evidence="3 4" key="1">
    <citation type="submission" date="2024-09" db="EMBL/GenBank/DDBJ databases">
        <title>Chromosome-scale assembly of Riccia sorocarpa.</title>
        <authorList>
            <person name="Paukszto L."/>
        </authorList>
    </citation>
    <scope>NUCLEOTIDE SEQUENCE [LARGE SCALE GENOMIC DNA]</scope>
    <source>
        <strain evidence="3">LP-2024</strain>
        <tissue evidence="3">Aerial parts of the thallus</tissue>
    </source>
</reference>
<name>A0ABD3HKS8_9MARC</name>
<gene>
    <name evidence="3" type="ORF">R1sor_005167</name>
</gene>
<dbReference type="InterPro" id="IPR054539">
    <property type="entry name" value="Beta-prop_PDH"/>
</dbReference>